<evidence type="ECO:0000256" key="2">
    <source>
        <dbReference type="SAM" id="MobiDB-lite"/>
    </source>
</evidence>
<accession>A0A0B7ALP9</accession>
<dbReference type="PANTHER" id="PTHR11991">
    <property type="entry name" value="TRANSLATIONALLY CONTROLLED TUMOR PROTEIN-RELATED"/>
    <property type="match status" value="1"/>
</dbReference>
<dbReference type="EMBL" id="HACG01034649">
    <property type="protein sequence ID" value="CEK81514.1"/>
    <property type="molecule type" value="Transcribed_RNA"/>
</dbReference>
<name>A0A0B7ALP9_9EUPU</name>
<evidence type="ECO:0000256" key="1">
    <source>
        <dbReference type="PROSITE-ProRule" id="PRU01133"/>
    </source>
</evidence>
<dbReference type="PANTHER" id="PTHR11991:SF0">
    <property type="entry name" value="TRANSLATIONALLY-CONTROLLED TUMOR PROTEIN"/>
    <property type="match status" value="1"/>
</dbReference>
<dbReference type="PRINTS" id="PR01653">
    <property type="entry name" value="TCTPROTEIN"/>
</dbReference>
<dbReference type="GO" id="GO:0005737">
    <property type="term" value="C:cytoplasm"/>
    <property type="evidence" value="ECO:0007669"/>
    <property type="project" value="TreeGrafter"/>
</dbReference>
<dbReference type="PROSITE" id="PS51797">
    <property type="entry name" value="TCTP_3"/>
    <property type="match status" value="1"/>
</dbReference>
<dbReference type="EMBL" id="HACG01034652">
    <property type="protein sequence ID" value="CEK81517.1"/>
    <property type="molecule type" value="Transcribed_RNA"/>
</dbReference>
<dbReference type="InterPro" id="IPR018105">
    <property type="entry name" value="Translational_control_tumour_p"/>
</dbReference>
<evidence type="ECO:0000313" key="4">
    <source>
        <dbReference type="EMBL" id="CEK81514.1"/>
    </source>
</evidence>
<feature type="region of interest" description="Disordered" evidence="2">
    <location>
        <begin position="42"/>
        <end position="63"/>
    </location>
</feature>
<comment type="similarity">
    <text evidence="1">Belongs to the TCTP family.</text>
</comment>
<reference evidence="5" key="1">
    <citation type="submission" date="2014-12" db="EMBL/GenBank/DDBJ databases">
        <title>Insight into the proteome of Arion vulgaris.</title>
        <authorList>
            <person name="Aradska J."/>
            <person name="Bulat T."/>
            <person name="Smidak R."/>
            <person name="Sarate P."/>
            <person name="Gangsoo J."/>
            <person name="Sialana F."/>
            <person name="Bilban M."/>
            <person name="Lubec G."/>
        </authorList>
    </citation>
    <scope>NUCLEOTIDE SEQUENCE</scope>
    <source>
        <tissue evidence="5">Skin</tissue>
    </source>
</reference>
<evidence type="ECO:0000313" key="5">
    <source>
        <dbReference type="EMBL" id="CEK81517.1"/>
    </source>
</evidence>
<dbReference type="InterPro" id="IPR011323">
    <property type="entry name" value="Mss4/transl-control_tumour"/>
</dbReference>
<proteinExistence type="inferred from homology"/>
<dbReference type="GO" id="GO:0005509">
    <property type="term" value="F:calcium ion binding"/>
    <property type="evidence" value="ECO:0007669"/>
    <property type="project" value="TreeGrafter"/>
</dbReference>
<dbReference type="Gene3D" id="2.170.150.10">
    <property type="entry name" value="Metal Binding Protein, Guanine Nucleotide Exchange Factor, Chain A"/>
    <property type="match status" value="1"/>
</dbReference>
<dbReference type="InterPro" id="IPR011057">
    <property type="entry name" value="Mss4-like_sf"/>
</dbReference>
<sequence length="174" mass="19648">MKVYKCIITGDELFTDTYPMEIVSGLYKIKARYVTRSEKFDDSKLGANPSAEEETEAAEDASSSGVNVVLDNRLQKTGFSSKKEYMSYFKDFIKQVEEMKKAANPQLDVVAFRSGVQAAFKYVLASFDSYEYYTGESSNPDGNIALLKWETPEGESDDVPFVYFFVEGVKEEKC</sequence>
<dbReference type="AlphaFoldDB" id="A0A0B7ALP9"/>
<feature type="domain" description="TCTP" evidence="3">
    <location>
        <begin position="1"/>
        <end position="174"/>
    </location>
</feature>
<protein>
    <recommendedName>
        <fullName evidence="3">TCTP domain-containing protein</fullName>
    </recommendedName>
</protein>
<evidence type="ECO:0000259" key="3">
    <source>
        <dbReference type="PROSITE" id="PS51797"/>
    </source>
</evidence>
<dbReference type="Pfam" id="PF00838">
    <property type="entry name" value="TCTP"/>
    <property type="match status" value="1"/>
</dbReference>
<organism evidence="5">
    <name type="scientific">Arion vulgaris</name>
    <dbReference type="NCBI Taxonomy" id="1028688"/>
    <lineage>
        <taxon>Eukaryota</taxon>
        <taxon>Metazoa</taxon>
        <taxon>Spiralia</taxon>
        <taxon>Lophotrochozoa</taxon>
        <taxon>Mollusca</taxon>
        <taxon>Gastropoda</taxon>
        <taxon>Heterobranchia</taxon>
        <taxon>Euthyneura</taxon>
        <taxon>Panpulmonata</taxon>
        <taxon>Eupulmonata</taxon>
        <taxon>Stylommatophora</taxon>
        <taxon>Helicina</taxon>
        <taxon>Arionoidea</taxon>
        <taxon>Arionidae</taxon>
        <taxon>Arion</taxon>
    </lineage>
</organism>
<dbReference type="SUPFAM" id="SSF51316">
    <property type="entry name" value="Mss4-like"/>
    <property type="match status" value="1"/>
</dbReference>
<dbReference type="InterPro" id="IPR034737">
    <property type="entry name" value="TCTP"/>
</dbReference>
<gene>
    <name evidence="5" type="primary">ORF126461</name>
    <name evidence="4" type="synonym">ORF126454</name>
</gene>